<evidence type="ECO:0000256" key="6">
    <source>
        <dbReference type="SAM" id="MobiDB-lite"/>
    </source>
</evidence>
<reference evidence="9" key="1">
    <citation type="journal article" date="2018" name="Gigascience">
        <title>Genome assembly of the Pink Ipe (Handroanthus impetiginosus, Bignoniaceae), a highly valued, ecologically keystone Neotropical timber forest tree.</title>
        <authorList>
            <person name="Silva-Junior O.B."/>
            <person name="Grattapaglia D."/>
            <person name="Novaes E."/>
            <person name="Collevatti R.G."/>
        </authorList>
    </citation>
    <scope>NUCLEOTIDE SEQUENCE [LARGE SCALE GENOMIC DNA]</scope>
    <source>
        <strain evidence="9">cv. UFG-1</strain>
    </source>
</reference>
<evidence type="ECO:0000313" key="8">
    <source>
        <dbReference type="EMBL" id="PIN17702.1"/>
    </source>
</evidence>
<dbReference type="InterPro" id="IPR026270">
    <property type="entry name" value="SRP72"/>
</dbReference>
<evidence type="ECO:0000313" key="9">
    <source>
        <dbReference type="Proteomes" id="UP000231279"/>
    </source>
</evidence>
<evidence type="ECO:0000256" key="3">
    <source>
        <dbReference type="ARBA" id="ARBA00022490"/>
    </source>
</evidence>
<proteinExistence type="predicted"/>
<evidence type="ECO:0000259" key="7">
    <source>
        <dbReference type="Pfam" id="PF08492"/>
    </source>
</evidence>
<dbReference type="InterPro" id="IPR013699">
    <property type="entry name" value="Signal_recog_part_SRP72_RNA-bd"/>
</dbReference>
<dbReference type="PANTHER" id="PTHR14094">
    <property type="entry name" value="SIGNAL RECOGNITION PARTICLE 72"/>
    <property type="match status" value="1"/>
</dbReference>
<dbReference type="EMBL" id="NKXS01001617">
    <property type="protein sequence ID" value="PIN17702.1"/>
    <property type="molecule type" value="Genomic_DNA"/>
</dbReference>
<protein>
    <recommendedName>
        <fullName evidence="7">Signal recognition particle SRP72 subunit RNA-binding domain-containing protein</fullName>
    </recommendedName>
</protein>
<name>A0A2G9HJI8_9LAMI</name>
<dbReference type="PANTHER" id="PTHR14094:SF9">
    <property type="entry name" value="SIGNAL RECOGNITION PARTICLE SUBUNIT SRP72"/>
    <property type="match status" value="1"/>
</dbReference>
<dbReference type="GO" id="GO:0006614">
    <property type="term" value="P:SRP-dependent cotranslational protein targeting to membrane"/>
    <property type="evidence" value="ECO:0007669"/>
    <property type="project" value="InterPro"/>
</dbReference>
<keyword evidence="4" id="KW-0256">Endoplasmic reticulum</keyword>
<sequence>MPLVSNQGGEDAIRCRVVALIRNDNIEEALSAIQEFSKKSSIDFNFFNVFLIDLWKYSRSDESYSNIIKKNLVDKSSFAVSISNLITLKDPKDVPAGLMKKCEGPLTSQLALGLDKLSQRQRETIELASVLPGMFPNSVMQVLLQAAVHVRENKANKTEEILWQSFLLTRAQVAAAAGHPQIAAESLPKIPNIQYKPATSATLVSLKEQWSNAMTEDNKLEIIMQEAASFKLRHGKKDEAACLYKQLVKNHGNINALVGLIQTTLMKPFPGLKGMDVESLEKTSGKKAKYPKGFDPANAGPPPDPERWVLKRETSSFRPKRKDKRAAQIKGSQGAVVKEADSNVNSKSNQALNSKRTSQNVSTGQSKASSKSRKRSRNWFRSHCSETEIFKSYH</sequence>
<evidence type="ECO:0000256" key="2">
    <source>
        <dbReference type="ARBA" id="ARBA00004496"/>
    </source>
</evidence>
<feature type="compositionally biased region" description="Basic and acidic residues" evidence="6">
    <location>
        <begin position="304"/>
        <end position="315"/>
    </location>
</feature>
<evidence type="ECO:0000256" key="1">
    <source>
        <dbReference type="ARBA" id="ARBA00004240"/>
    </source>
</evidence>
<keyword evidence="9" id="KW-1185">Reference proteome</keyword>
<keyword evidence="5" id="KW-0687">Ribonucleoprotein</keyword>
<comment type="subcellular location">
    <subcellularLocation>
        <location evidence="2">Cytoplasm</location>
    </subcellularLocation>
    <subcellularLocation>
        <location evidence="1">Endoplasmic reticulum</location>
    </subcellularLocation>
</comment>
<keyword evidence="3" id="KW-0963">Cytoplasm</keyword>
<feature type="compositionally biased region" description="Polar residues" evidence="6">
    <location>
        <begin position="342"/>
        <end position="365"/>
    </location>
</feature>
<organism evidence="8 9">
    <name type="scientific">Handroanthus impetiginosus</name>
    <dbReference type="NCBI Taxonomy" id="429701"/>
    <lineage>
        <taxon>Eukaryota</taxon>
        <taxon>Viridiplantae</taxon>
        <taxon>Streptophyta</taxon>
        <taxon>Embryophyta</taxon>
        <taxon>Tracheophyta</taxon>
        <taxon>Spermatophyta</taxon>
        <taxon>Magnoliopsida</taxon>
        <taxon>eudicotyledons</taxon>
        <taxon>Gunneridae</taxon>
        <taxon>Pentapetalae</taxon>
        <taxon>asterids</taxon>
        <taxon>lamiids</taxon>
        <taxon>Lamiales</taxon>
        <taxon>Bignoniaceae</taxon>
        <taxon>Crescentiina</taxon>
        <taxon>Tabebuia alliance</taxon>
        <taxon>Handroanthus</taxon>
    </lineage>
</organism>
<dbReference type="OrthoDB" id="5421607at2759"/>
<dbReference type="GO" id="GO:0005783">
    <property type="term" value="C:endoplasmic reticulum"/>
    <property type="evidence" value="ECO:0007669"/>
    <property type="project" value="UniProtKB-SubCell"/>
</dbReference>
<dbReference type="Pfam" id="PF08492">
    <property type="entry name" value="SRP72"/>
    <property type="match status" value="1"/>
</dbReference>
<accession>A0A2G9HJI8</accession>
<evidence type="ECO:0000256" key="5">
    <source>
        <dbReference type="ARBA" id="ARBA00023274"/>
    </source>
</evidence>
<dbReference type="STRING" id="429701.A0A2G9HJI8"/>
<gene>
    <name evidence="8" type="ORF">CDL12_09633</name>
</gene>
<feature type="domain" description="Signal recognition particle SRP72 subunit RNA-binding" evidence="7">
    <location>
        <begin position="285"/>
        <end position="319"/>
    </location>
</feature>
<dbReference type="AlphaFoldDB" id="A0A2G9HJI8"/>
<dbReference type="GO" id="GO:0005786">
    <property type="term" value="C:signal recognition particle, endoplasmic reticulum targeting"/>
    <property type="evidence" value="ECO:0007669"/>
    <property type="project" value="TreeGrafter"/>
</dbReference>
<dbReference type="GO" id="GO:0043022">
    <property type="term" value="F:ribosome binding"/>
    <property type="evidence" value="ECO:0007669"/>
    <property type="project" value="TreeGrafter"/>
</dbReference>
<dbReference type="GO" id="GO:0008312">
    <property type="term" value="F:7S RNA binding"/>
    <property type="evidence" value="ECO:0007669"/>
    <property type="project" value="InterPro"/>
</dbReference>
<feature type="region of interest" description="Disordered" evidence="6">
    <location>
        <begin position="283"/>
        <end position="380"/>
    </location>
</feature>
<comment type="caution">
    <text evidence="8">The sequence shown here is derived from an EMBL/GenBank/DDBJ whole genome shotgun (WGS) entry which is preliminary data.</text>
</comment>
<dbReference type="Proteomes" id="UP000231279">
    <property type="component" value="Unassembled WGS sequence"/>
</dbReference>
<feature type="compositionally biased region" description="Basic residues" evidence="6">
    <location>
        <begin position="370"/>
        <end position="380"/>
    </location>
</feature>
<evidence type="ECO:0000256" key="4">
    <source>
        <dbReference type="ARBA" id="ARBA00022824"/>
    </source>
</evidence>